<evidence type="ECO:0000313" key="4">
    <source>
        <dbReference type="Proteomes" id="UP000604737"/>
    </source>
</evidence>
<dbReference type="InterPro" id="IPR014729">
    <property type="entry name" value="Rossmann-like_a/b/a_fold"/>
</dbReference>
<dbReference type="Pfam" id="PF00582">
    <property type="entry name" value="Usp"/>
    <property type="match status" value="1"/>
</dbReference>
<dbReference type="EMBL" id="BMYO01000005">
    <property type="protein sequence ID" value="GHD62845.1"/>
    <property type="molecule type" value="Genomic_DNA"/>
</dbReference>
<evidence type="ECO:0000259" key="2">
    <source>
        <dbReference type="Pfam" id="PF00582"/>
    </source>
</evidence>
<dbReference type="CDD" id="cd00293">
    <property type="entry name" value="USP-like"/>
    <property type="match status" value="1"/>
</dbReference>
<keyword evidence="4" id="KW-1185">Reference proteome</keyword>
<dbReference type="PANTHER" id="PTHR46268:SF15">
    <property type="entry name" value="UNIVERSAL STRESS PROTEIN HP_0031"/>
    <property type="match status" value="1"/>
</dbReference>
<dbReference type="Proteomes" id="UP000604737">
    <property type="component" value="Unassembled WGS sequence"/>
</dbReference>
<comment type="similarity">
    <text evidence="1">Belongs to the universal stress protein A family.</text>
</comment>
<name>A0ABQ3H177_9NEIS</name>
<protein>
    <submittedName>
        <fullName evidence="3">Universal stress protein</fullName>
    </submittedName>
</protein>
<dbReference type="InterPro" id="IPR006015">
    <property type="entry name" value="Universal_stress_UspA"/>
</dbReference>
<organism evidence="3 4">
    <name type="scientific">Jeongeupia chitinilytica</name>
    <dbReference type="NCBI Taxonomy" id="1041641"/>
    <lineage>
        <taxon>Bacteria</taxon>
        <taxon>Pseudomonadati</taxon>
        <taxon>Pseudomonadota</taxon>
        <taxon>Betaproteobacteria</taxon>
        <taxon>Neisseriales</taxon>
        <taxon>Chitinibacteraceae</taxon>
        <taxon>Jeongeupia</taxon>
    </lineage>
</organism>
<evidence type="ECO:0000256" key="1">
    <source>
        <dbReference type="ARBA" id="ARBA00008791"/>
    </source>
</evidence>
<dbReference type="Gene3D" id="3.40.50.620">
    <property type="entry name" value="HUPs"/>
    <property type="match status" value="1"/>
</dbReference>
<proteinExistence type="inferred from homology"/>
<evidence type="ECO:0000313" key="3">
    <source>
        <dbReference type="EMBL" id="GHD62845.1"/>
    </source>
</evidence>
<sequence>MFSHILVPVDGSPAANQGLSQAAGLARALGATVRLFHVIDLHLIYMDPTGMTGLSGMSGLKEYEVKLREVGRDILQAARLAIESPDLRVEVCATECYTPNVADKIIAEARSWPADLIVMGTHGRRGLRGLVMGSDAESVLHASPVPMLLVRGDGTTQA</sequence>
<dbReference type="RefSeq" id="WP_189460225.1">
    <property type="nucleotide sequence ID" value="NZ_BMYO01000005.1"/>
</dbReference>
<dbReference type="PANTHER" id="PTHR46268">
    <property type="entry name" value="STRESS RESPONSE PROTEIN NHAX"/>
    <property type="match status" value="1"/>
</dbReference>
<dbReference type="SUPFAM" id="SSF52402">
    <property type="entry name" value="Adenine nucleotide alpha hydrolases-like"/>
    <property type="match status" value="1"/>
</dbReference>
<feature type="domain" description="UspA" evidence="2">
    <location>
        <begin position="1"/>
        <end position="151"/>
    </location>
</feature>
<gene>
    <name evidence="3" type="ORF">GCM10007350_19160</name>
</gene>
<accession>A0ABQ3H177</accession>
<reference evidence="4" key="1">
    <citation type="journal article" date="2019" name="Int. J. Syst. Evol. Microbiol.">
        <title>The Global Catalogue of Microorganisms (GCM) 10K type strain sequencing project: providing services to taxonomists for standard genome sequencing and annotation.</title>
        <authorList>
            <consortium name="The Broad Institute Genomics Platform"/>
            <consortium name="The Broad Institute Genome Sequencing Center for Infectious Disease"/>
            <person name="Wu L."/>
            <person name="Ma J."/>
        </authorList>
    </citation>
    <scope>NUCLEOTIDE SEQUENCE [LARGE SCALE GENOMIC DNA]</scope>
    <source>
        <strain evidence="4">KCTC 23701</strain>
    </source>
</reference>
<comment type="caution">
    <text evidence="3">The sequence shown here is derived from an EMBL/GenBank/DDBJ whole genome shotgun (WGS) entry which is preliminary data.</text>
</comment>
<dbReference type="PRINTS" id="PR01438">
    <property type="entry name" value="UNVRSLSTRESS"/>
</dbReference>
<dbReference type="InterPro" id="IPR006016">
    <property type="entry name" value="UspA"/>
</dbReference>